<protein>
    <submittedName>
        <fullName evidence="11">NAD-dependent malic enzyme</fullName>
    </submittedName>
</protein>
<dbReference type="CDD" id="cd05311">
    <property type="entry name" value="NAD_bind_2_malic_enz"/>
    <property type="match status" value="1"/>
</dbReference>
<evidence type="ECO:0000256" key="2">
    <source>
        <dbReference type="ARBA" id="ARBA00008785"/>
    </source>
</evidence>
<dbReference type="InterPro" id="IPR051674">
    <property type="entry name" value="Malate_Decarboxylase"/>
</dbReference>
<dbReference type="InterPro" id="IPR036291">
    <property type="entry name" value="NAD(P)-bd_dom_sf"/>
</dbReference>
<feature type="binding site" evidence="7">
    <location>
        <position position="207"/>
    </location>
    <ligand>
        <name>a divalent metal cation</name>
        <dbReference type="ChEBI" id="CHEBI:60240"/>
    </ligand>
</feature>
<proteinExistence type="inferred from homology"/>
<comment type="cofactor">
    <cofactor evidence="1">
        <name>Mn(2+)</name>
        <dbReference type="ChEBI" id="CHEBI:29035"/>
    </cofactor>
</comment>
<evidence type="ECO:0000256" key="1">
    <source>
        <dbReference type="ARBA" id="ARBA00001936"/>
    </source>
</evidence>
<keyword evidence="4" id="KW-0560">Oxidoreductase</keyword>
<comment type="cofactor">
    <cofactor evidence="7">
        <name>Mg(2+)</name>
        <dbReference type="ChEBI" id="CHEBI:18420"/>
    </cofactor>
    <cofactor evidence="7">
        <name>Mn(2+)</name>
        <dbReference type="ChEBI" id="CHEBI:29035"/>
    </cofactor>
    <text evidence="7">Divalent metal cations. Prefers magnesium or manganese.</text>
</comment>
<dbReference type="PIRSF" id="PIRSF000106">
    <property type="entry name" value="ME"/>
    <property type="match status" value="1"/>
</dbReference>
<evidence type="ECO:0000256" key="6">
    <source>
        <dbReference type="PIRSR" id="PIRSR000106-2"/>
    </source>
</evidence>
<feature type="active site" description="Proton donor" evidence="5">
    <location>
        <position position="109"/>
    </location>
</feature>
<reference evidence="11 12" key="1">
    <citation type="submission" date="2019-11" db="EMBL/GenBank/DDBJ databases">
        <title>Paenibacillus monticola sp. nov., a novel PGPR strain isolated from mountain sample in China.</title>
        <authorList>
            <person name="Zhao Q."/>
            <person name="Li H.-P."/>
            <person name="Zhang J.-L."/>
        </authorList>
    </citation>
    <scope>NUCLEOTIDE SEQUENCE [LARGE SCALE GENOMIC DNA]</scope>
    <source>
        <strain evidence="11 12">LC-T2</strain>
    </source>
</reference>
<dbReference type="RefSeq" id="WP_154117652.1">
    <property type="nucleotide sequence ID" value="NZ_WJXB01000002.1"/>
</dbReference>
<evidence type="ECO:0000256" key="4">
    <source>
        <dbReference type="ARBA" id="ARBA00023002"/>
    </source>
</evidence>
<dbReference type="SUPFAM" id="SSF53223">
    <property type="entry name" value="Aminoacid dehydrogenase-like, N-terminal domain"/>
    <property type="match status" value="1"/>
</dbReference>
<dbReference type="InterPro" id="IPR045213">
    <property type="entry name" value="Malic_NAD-bd_bact_type"/>
</dbReference>
<dbReference type="InterPro" id="IPR001891">
    <property type="entry name" value="Malic_OxRdtase"/>
</dbReference>
<gene>
    <name evidence="11" type="ORF">GJB61_06530</name>
</gene>
<dbReference type="SMART" id="SM00919">
    <property type="entry name" value="Malic_M"/>
    <property type="match status" value="1"/>
</dbReference>
<dbReference type="PANTHER" id="PTHR43237:SF4">
    <property type="entry name" value="NADP-DEPENDENT MALIC ENZYME"/>
    <property type="match status" value="1"/>
</dbReference>
<feature type="binding site" evidence="6">
    <location>
        <position position="387"/>
    </location>
    <ligand>
        <name>(S)-malate</name>
        <dbReference type="ChEBI" id="CHEBI:15589"/>
    </ligand>
</feature>
<keyword evidence="3 7" id="KW-0479">Metal-binding</keyword>
<comment type="caution">
    <text evidence="11">The sequence shown here is derived from an EMBL/GenBank/DDBJ whole genome shotgun (WGS) entry which is preliminary data.</text>
</comment>
<dbReference type="Gene3D" id="3.40.50.720">
    <property type="entry name" value="NAD(P)-binding Rossmann-like Domain"/>
    <property type="match status" value="1"/>
</dbReference>
<dbReference type="PRINTS" id="PR00072">
    <property type="entry name" value="MALOXRDTASE"/>
</dbReference>
<evidence type="ECO:0000256" key="3">
    <source>
        <dbReference type="ARBA" id="ARBA00022723"/>
    </source>
</evidence>
<evidence type="ECO:0000259" key="9">
    <source>
        <dbReference type="SMART" id="SM00919"/>
    </source>
</evidence>
<dbReference type="PROSITE" id="PS00331">
    <property type="entry name" value="MALIC_ENZYMES"/>
    <property type="match status" value="1"/>
</dbReference>
<dbReference type="Pfam" id="PF03949">
    <property type="entry name" value="Malic_M"/>
    <property type="match status" value="1"/>
</dbReference>
<feature type="domain" description="Malic enzyme N-terminal" evidence="10">
    <location>
        <begin position="88"/>
        <end position="221"/>
    </location>
</feature>
<dbReference type="InterPro" id="IPR012302">
    <property type="entry name" value="Malic_NAD-bd"/>
</dbReference>
<dbReference type="InterPro" id="IPR037062">
    <property type="entry name" value="Malic_N_dom_sf"/>
</dbReference>
<dbReference type="EMBL" id="WJXB01000002">
    <property type="protein sequence ID" value="MRN52652.1"/>
    <property type="molecule type" value="Genomic_DNA"/>
</dbReference>
<dbReference type="AlphaFoldDB" id="A0A7X2H327"/>
<evidence type="ECO:0000256" key="7">
    <source>
        <dbReference type="PIRSR" id="PIRSR000106-3"/>
    </source>
</evidence>
<comment type="similarity">
    <text evidence="2 8">Belongs to the malic enzymes family.</text>
</comment>
<sequence length="472" mass="50032">MSIATTMIIRLEIRKSEASFGDVASGIAAAGGDIVAIDVIRAGKDVTTRDITVNVQDAGNEEVVNILSNMSGIKVINVSDSTFLAHIGGKIEITPKMRIKNREDLSQVYTPGVARVSMAIAHDPSKAYSLTMKRNTVAVVTDGTAVLGLGDIGPEAAMPVMEGKAMLFKQLAGIDAFPLCLNTKNADEIVNIVKAISPGFGGINLEDISSPRCFDIEQRLVAELDIPVFHDDQHGTAVVALAGLLNALKVVGKTIGNVRIVVVGIGAAGVSICNLLLAAGAQNISAVDREGILSREIHYDNAEWQKLAALTNPTGIVGGLQEAMLGADVFIGVSGGGILSVDHLKSMAPDNIVFAMANPSPEIEPDLAEPHVRVLATGRSDYPNQINNVLCFPGIFRGALDCRARTVNLEMKLAAARAIASVVLEDELNEQYIIPSIFNEKVVEHVRLAVIEAAIATDMARRIPPDIADREK</sequence>
<feature type="binding site" evidence="7">
    <location>
        <position position="206"/>
    </location>
    <ligand>
        <name>a divalent metal cation</name>
        <dbReference type="ChEBI" id="CHEBI:60240"/>
    </ligand>
</feature>
<evidence type="ECO:0000313" key="12">
    <source>
        <dbReference type="Proteomes" id="UP000463051"/>
    </source>
</evidence>
<evidence type="ECO:0000256" key="5">
    <source>
        <dbReference type="PIRSR" id="PIRSR000106-1"/>
    </source>
</evidence>
<dbReference type="InterPro" id="IPR015884">
    <property type="entry name" value="Malic_enzyme_CS"/>
</dbReference>
<dbReference type="PANTHER" id="PTHR43237">
    <property type="entry name" value="NADP-DEPENDENT MALIC ENZYME"/>
    <property type="match status" value="1"/>
</dbReference>
<dbReference type="SMART" id="SM01274">
    <property type="entry name" value="malic"/>
    <property type="match status" value="1"/>
</dbReference>
<dbReference type="InterPro" id="IPR046346">
    <property type="entry name" value="Aminoacid_DH-like_N_sf"/>
</dbReference>
<dbReference type="Gene3D" id="3.40.50.10380">
    <property type="entry name" value="Malic enzyme, N-terminal domain"/>
    <property type="match status" value="1"/>
</dbReference>
<organism evidence="11 12">
    <name type="scientific">Paenibacillus monticola</name>
    <dbReference type="NCBI Taxonomy" id="2666075"/>
    <lineage>
        <taxon>Bacteria</taxon>
        <taxon>Bacillati</taxon>
        <taxon>Bacillota</taxon>
        <taxon>Bacilli</taxon>
        <taxon>Bacillales</taxon>
        <taxon>Paenibacillaceae</taxon>
        <taxon>Paenibacillus</taxon>
    </lineage>
</organism>
<dbReference type="GO" id="GO:0051287">
    <property type="term" value="F:NAD binding"/>
    <property type="evidence" value="ECO:0007669"/>
    <property type="project" value="InterPro"/>
</dbReference>
<dbReference type="Proteomes" id="UP000463051">
    <property type="component" value="Unassembled WGS sequence"/>
</dbReference>
<dbReference type="InterPro" id="IPR012301">
    <property type="entry name" value="Malic_N_dom"/>
</dbReference>
<dbReference type="GO" id="GO:0016616">
    <property type="term" value="F:oxidoreductase activity, acting on the CH-OH group of donors, NAD or NADP as acceptor"/>
    <property type="evidence" value="ECO:0007669"/>
    <property type="project" value="InterPro"/>
</dbReference>
<feature type="domain" description="Malic enzyme NAD-binding" evidence="9">
    <location>
        <begin position="233"/>
        <end position="455"/>
    </location>
</feature>
<evidence type="ECO:0000259" key="10">
    <source>
        <dbReference type="SMART" id="SM01274"/>
    </source>
</evidence>
<accession>A0A7X2H327</accession>
<dbReference type="SUPFAM" id="SSF51735">
    <property type="entry name" value="NAD(P)-binding Rossmann-fold domains"/>
    <property type="match status" value="1"/>
</dbReference>
<feature type="binding site" evidence="6">
    <location>
        <position position="358"/>
    </location>
    <ligand>
        <name>(S)-malate</name>
        <dbReference type="ChEBI" id="CHEBI:15589"/>
    </ligand>
</feature>
<name>A0A7X2H327_9BACL</name>
<evidence type="ECO:0000313" key="11">
    <source>
        <dbReference type="EMBL" id="MRN52652.1"/>
    </source>
</evidence>
<evidence type="ECO:0000256" key="8">
    <source>
        <dbReference type="RuleBase" id="RU003427"/>
    </source>
</evidence>
<dbReference type="GO" id="GO:0046872">
    <property type="term" value="F:metal ion binding"/>
    <property type="evidence" value="ECO:0007669"/>
    <property type="project" value="UniProtKB-KW"/>
</dbReference>
<dbReference type="Pfam" id="PF00390">
    <property type="entry name" value="malic"/>
    <property type="match status" value="1"/>
</dbReference>
<dbReference type="GO" id="GO:0004470">
    <property type="term" value="F:malic enzyme activity"/>
    <property type="evidence" value="ECO:0007669"/>
    <property type="project" value="InterPro"/>
</dbReference>
<keyword evidence="12" id="KW-1185">Reference proteome</keyword>
<feature type="active site" description="Proton donor" evidence="5">
    <location>
        <position position="164"/>
    </location>
</feature>
<feature type="binding site" evidence="7">
    <location>
        <position position="232"/>
    </location>
    <ligand>
        <name>a divalent metal cation</name>
        <dbReference type="ChEBI" id="CHEBI:60240"/>
    </ligand>
</feature>